<dbReference type="SUPFAM" id="SSF46785">
    <property type="entry name" value="Winged helix' DNA-binding domain"/>
    <property type="match status" value="1"/>
</dbReference>
<dbReference type="GO" id="GO:0003700">
    <property type="term" value="F:DNA-binding transcription factor activity"/>
    <property type="evidence" value="ECO:0007669"/>
    <property type="project" value="InterPro"/>
</dbReference>
<dbReference type="RefSeq" id="WP_173145051.1">
    <property type="nucleotide sequence ID" value="NZ_CP053985.1"/>
</dbReference>
<dbReference type="InterPro" id="IPR000847">
    <property type="entry name" value="LysR_HTH_N"/>
</dbReference>
<proteinExistence type="inferred from homology"/>
<dbReference type="AlphaFoldDB" id="A0A7D4E0L6"/>
<dbReference type="PANTHER" id="PTHR30537:SF5">
    <property type="entry name" value="HTH-TYPE TRANSCRIPTIONAL ACTIVATOR TTDR-RELATED"/>
    <property type="match status" value="1"/>
</dbReference>
<evidence type="ECO:0000313" key="7">
    <source>
        <dbReference type="Proteomes" id="UP000500970"/>
    </source>
</evidence>
<keyword evidence="3" id="KW-0238">DNA-binding</keyword>
<dbReference type="CDD" id="cd08422">
    <property type="entry name" value="PBP2_CrgA_like"/>
    <property type="match status" value="1"/>
</dbReference>
<accession>A0A7D4E0L6</accession>
<dbReference type="PROSITE" id="PS50931">
    <property type="entry name" value="HTH_LYSR"/>
    <property type="match status" value="1"/>
</dbReference>
<dbReference type="Proteomes" id="UP000500970">
    <property type="component" value="Chromosome"/>
</dbReference>
<evidence type="ECO:0000256" key="2">
    <source>
        <dbReference type="ARBA" id="ARBA00023015"/>
    </source>
</evidence>
<dbReference type="InterPro" id="IPR036388">
    <property type="entry name" value="WH-like_DNA-bd_sf"/>
</dbReference>
<evidence type="ECO:0000256" key="4">
    <source>
        <dbReference type="ARBA" id="ARBA00023163"/>
    </source>
</evidence>
<feature type="domain" description="HTH lysR-type" evidence="5">
    <location>
        <begin position="1"/>
        <end position="60"/>
    </location>
</feature>
<evidence type="ECO:0000256" key="1">
    <source>
        <dbReference type="ARBA" id="ARBA00009437"/>
    </source>
</evidence>
<gene>
    <name evidence="6" type="ORF">FOC84_14720</name>
</gene>
<dbReference type="InterPro" id="IPR058163">
    <property type="entry name" value="LysR-type_TF_proteobact-type"/>
</dbReference>
<protein>
    <submittedName>
        <fullName evidence="6">LysR family transcriptional regulator</fullName>
    </submittedName>
</protein>
<dbReference type="EMBL" id="CP053985">
    <property type="protein sequence ID" value="QKH36134.1"/>
    <property type="molecule type" value="Genomic_DNA"/>
</dbReference>
<keyword evidence="2" id="KW-0805">Transcription regulation</keyword>
<dbReference type="KEGG" id="apes:FOC84_14720"/>
<sequence length="296" mass="32910">MDIQLNDLAAFVHIADAGNFSKASEAFGIPSSTLSRRLAYLERQLGAPLFRRTTRRLTLTDFGQAYLDRCKPIVEGIYSAHRHLTDMHEVPAGRLRVSMPAGIGQLILPTVASEFRYKYPTIECEIDLSTRPVDPIENPFDIVFRLGEQPDSSLIGRRVAEFNCFLFAAQSYVSARGAPIAVSDLRRHECLRFGMSRYDSTWILNRGTVTESIGVNGKLCANNFGLLARFAAAGLGIAPVPVLKAVEPQLHEAGLVRVLPEWDFGIVPLIALVQSRRLPAKIRAFLDFFEPRLKKA</sequence>
<evidence type="ECO:0000313" key="6">
    <source>
        <dbReference type="EMBL" id="QKH36134.1"/>
    </source>
</evidence>
<evidence type="ECO:0000259" key="5">
    <source>
        <dbReference type="PROSITE" id="PS50931"/>
    </source>
</evidence>
<evidence type="ECO:0000256" key="3">
    <source>
        <dbReference type="ARBA" id="ARBA00023125"/>
    </source>
</evidence>
<keyword evidence="7" id="KW-1185">Reference proteome</keyword>
<dbReference type="SUPFAM" id="SSF53850">
    <property type="entry name" value="Periplasmic binding protein-like II"/>
    <property type="match status" value="1"/>
</dbReference>
<dbReference type="Pfam" id="PF00126">
    <property type="entry name" value="HTH_1"/>
    <property type="match status" value="1"/>
</dbReference>
<organism evidence="6 7">
    <name type="scientific">Achromobacter pestifer</name>
    <dbReference type="NCBI Taxonomy" id="1353889"/>
    <lineage>
        <taxon>Bacteria</taxon>
        <taxon>Pseudomonadati</taxon>
        <taxon>Pseudomonadota</taxon>
        <taxon>Betaproteobacteria</taxon>
        <taxon>Burkholderiales</taxon>
        <taxon>Alcaligenaceae</taxon>
        <taxon>Achromobacter</taxon>
    </lineage>
</organism>
<dbReference type="InterPro" id="IPR005119">
    <property type="entry name" value="LysR_subst-bd"/>
</dbReference>
<comment type="similarity">
    <text evidence="1">Belongs to the LysR transcriptional regulatory family.</text>
</comment>
<dbReference type="PANTHER" id="PTHR30537">
    <property type="entry name" value="HTH-TYPE TRANSCRIPTIONAL REGULATOR"/>
    <property type="match status" value="1"/>
</dbReference>
<dbReference type="InterPro" id="IPR036390">
    <property type="entry name" value="WH_DNA-bd_sf"/>
</dbReference>
<dbReference type="GO" id="GO:0043565">
    <property type="term" value="F:sequence-specific DNA binding"/>
    <property type="evidence" value="ECO:0007669"/>
    <property type="project" value="TreeGrafter"/>
</dbReference>
<dbReference type="FunFam" id="1.10.10.10:FF:000001">
    <property type="entry name" value="LysR family transcriptional regulator"/>
    <property type="match status" value="1"/>
</dbReference>
<dbReference type="GO" id="GO:0006351">
    <property type="term" value="P:DNA-templated transcription"/>
    <property type="evidence" value="ECO:0007669"/>
    <property type="project" value="TreeGrafter"/>
</dbReference>
<name>A0A7D4E0L6_9BURK</name>
<reference evidence="6 7" key="1">
    <citation type="submission" date="2020-05" db="EMBL/GenBank/DDBJ databases">
        <title>FDA dAtabase for Regulatory Grade micrObial Sequences (FDA-ARGOS): Supporting development and validation of Infectious Disease Dx tests.</title>
        <authorList>
            <person name="Sproer C."/>
            <person name="Gronow S."/>
            <person name="Severitt S."/>
            <person name="Schroder I."/>
            <person name="Tallon L."/>
            <person name="Sadzewicz L."/>
            <person name="Zhao X."/>
            <person name="Vavikolanu K."/>
            <person name="Mehta A."/>
            <person name="Aluvathingal J."/>
            <person name="Nadendla S."/>
            <person name="Myers T."/>
            <person name="Yan Y."/>
            <person name="Sichtig H."/>
        </authorList>
    </citation>
    <scope>NUCLEOTIDE SEQUENCE [LARGE SCALE GENOMIC DNA]</scope>
    <source>
        <strain evidence="6 7">FDAARGOS_790</strain>
    </source>
</reference>
<dbReference type="Gene3D" id="3.40.190.290">
    <property type="match status" value="1"/>
</dbReference>
<dbReference type="Gene3D" id="1.10.10.10">
    <property type="entry name" value="Winged helix-like DNA-binding domain superfamily/Winged helix DNA-binding domain"/>
    <property type="match status" value="1"/>
</dbReference>
<dbReference type="Pfam" id="PF03466">
    <property type="entry name" value="LysR_substrate"/>
    <property type="match status" value="1"/>
</dbReference>
<keyword evidence="4" id="KW-0804">Transcription</keyword>